<comment type="function">
    <text evidence="1 17 18">Cell wall formation. Catalyzes the addition of glutamate to the nucleotide precursor UDP-N-acetylmuramoyl-L-alanine (UMA).</text>
</comment>
<comment type="subcellular location">
    <subcellularLocation>
        <location evidence="2 17 18">Cytoplasm</location>
    </subcellularLocation>
</comment>
<dbReference type="PANTHER" id="PTHR43692">
    <property type="entry name" value="UDP-N-ACETYLMURAMOYLALANINE--D-GLUTAMATE LIGASE"/>
    <property type="match status" value="1"/>
</dbReference>
<keyword evidence="10 17" id="KW-0067">ATP-binding</keyword>
<evidence type="ECO:0000256" key="4">
    <source>
        <dbReference type="ARBA" id="ARBA00010416"/>
    </source>
</evidence>
<evidence type="ECO:0000256" key="11">
    <source>
        <dbReference type="ARBA" id="ARBA00022960"/>
    </source>
</evidence>
<dbReference type="Pfam" id="PF08245">
    <property type="entry name" value="Mur_ligase_M"/>
    <property type="match status" value="1"/>
</dbReference>
<dbReference type="EC" id="6.3.2.9" evidence="5 17"/>
<sequence length="461" mass="50870">MDIQSFYHSINGKTVGFLGIGGSNLPLIKMFAQHGAVVSARDRRTEEKLGKTADDLKQLGVTLRLGDDYLQDLNEEILFRTPGMRYYLPELVAARKRGIVVTSEMEVFFDLCPCKIYAVTGSDGKTTTTTILSEMLKAEGKTVHLGGNIGNPLLPEIENIRPQDAAVVELSSFQLISMRRSPDVAVVTNVSPNHLDMHKDMQEYIDAKRNILLHQNAFARAVVNADNAITAGFVKDIRGETLCFSRKAKCERGAWLNDKNEIVMTLNGTDTPVMNASDIKIPGGHNIENYMAAICALWGTVKIENMVRVAKAFGGVEHRSEFVRELDGVKYYNDSIGTTPSRTMNGMLKLFDRKLILIAGGYDKKIPFDSFGTAVVEHVKTLVLIGATADKIEESVKAAPNYRSGSPKILRAQSLEQAVRLCREEAVAGDIVALSPACASFDMFPNYETRGEEFKRLVNLL</sequence>
<evidence type="ECO:0000256" key="7">
    <source>
        <dbReference type="ARBA" id="ARBA00022490"/>
    </source>
</evidence>
<organism evidence="21 22">
    <name type="scientific">Caproiciproducens galactitolivorans</name>
    <dbReference type="NCBI Taxonomy" id="642589"/>
    <lineage>
        <taxon>Bacteria</taxon>
        <taxon>Bacillati</taxon>
        <taxon>Bacillota</taxon>
        <taxon>Clostridia</taxon>
        <taxon>Eubacteriales</taxon>
        <taxon>Acutalibacteraceae</taxon>
        <taxon>Caproiciproducens</taxon>
    </lineage>
</organism>
<evidence type="ECO:0000256" key="18">
    <source>
        <dbReference type="RuleBase" id="RU003664"/>
    </source>
</evidence>
<keyword evidence="13 17" id="KW-0961">Cell wall biogenesis/degradation</keyword>
<dbReference type="InterPro" id="IPR013221">
    <property type="entry name" value="Mur_ligase_cen"/>
</dbReference>
<evidence type="ECO:0000256" key="12">
    <source>
        <dbReference type="ARBA" id="ARBA00022984"/>
    </source>
</evidence>
<feature type="domain" description="Mur ligase C-terminal" evidence="19">
    <location>
        <begin position="318"/>
        <end position="438"/>
    </location>
</feature>
<dbReference type="EMBL" id="SRMQ01000006">
    <property type="protein sequence ID" value="TGJ76350.1"/>
    <property type="molecule type" value="Genomic_DNA"/>
</dbReference>
<evidence type="ECO:0000256" key="9">
    <source>
        <dbReference type="ARBA" id="ARBA00022741"/>
    </source>
</evidence>
<protein>
    <recommendedName>
        <fullName evidence="6 17">UDP-N-acetylmuramoylalanine--D-glutamate ligase</fullName>
        <ecNumber evidence="5 17">6.3.2.9</ecNumber>
    </recommendedName>
    <alternativeName>
        <fullName evidence="15 17">D-glutamic acid-adding enzyme</fullName>
    </alternativeName>
    <alternativeName>
        <fullName evidence="14 17">UDP-N-acetylmuramoyl-L-alanyl-D-glutamate synthetase</fullName>
    </alternativeName>
</protein>
<dbReference type="Gene3D" id="3.40.50.720">
    <property type="entry name" value="NAD(P)-binding Rossmann-like Domain"/>
    <property type="match status" value="1"/>
</dbReference>
<keyword evidence="12 17" id="KW-0573">Peptidoglycan synthesis</keyword>
<dbReference type="SUPFAM" id="SSF53244">
    <property type="entry name" value="MurD-like peptide ligases, peptide-binding domain"/>
    <property type="match status" value="1"/>
</dbReference>
<evidence type="ECO:0000256" key="17">
    <source>
        <dbReference type="HAMAP-Rule" id="MF_00639"/>
    </source>
</evidence>
<dbReference type="UniPathway" id="UPA00219"/>
<evidence type="ECO:0000313" key="21">
    <source>
        <dbReference type="EMBL" id="TGJ76350.1"/>
    </source>
</evidence>
<evidence type="ECO:0000256" key="13">
    <source>
        <dbReference type="ARBA" id="ARBA00023316"/>
    </source>
</evidence>
<comment type="similarity">
    <text evidence="4 17">Belongs to the MurCDEF family.</text>
</comment>
<feature type="binding site" evidence="17">
    <location>
        <begin position="121"/>
        <end position="127"/>
    </location>
    <ligand>
        <name>ATP</name>
        <dbReference type="ChEBI" id="CHEBI:30616"/>
    </ligand>
</feature>
<proteinExistence type="inferred from homology"/>
<evidence type="ECO:0000256" key="8">
    <source>
        <dbReference type="ARBA" id="ARBA00022598"/>
    </source>
</evidence>
<keyword evidence="8 17" id="KW-0436">Ligase</keyword>
<evidence type="ECO:0000259" key="20">
    <source>
        <dbReference type="Pfam" id="PF08245"/>
    </source>
</evidence>
<keyword evidence="7 17" id="KW-0963">Cytoplasm</keyword>
<evidence type="ECO:0000256" key="1">
    <source>
        <dbReference type="ARBA" id="ARBA00002734"/>
    </source>
</evidence>
<dbReference type="Pfam" id="PF02875">
    <property type="entry name" value="Mur_ligase_C"/>
    <property type="match status" value="1"/>
</dbReference>
<evidence type="ECO:0000256" key="3">
    <source>
        <dbReference type="ARBA" id="ARBA00004752"/>
    </source>
</evidence>
<comment type="pathway">
    <text evidence="3 17 18">Cell wall biogenesis; peptidoglycan biosynthesis.</text>
</comment>
<evidence type="ECO:0000256" key="15">
    <source>
        <dbReference type="ARBA" id="ARBA00032324"/>
    </source>
</evidence>
<evidence type="ECO:0000313" key="22">
    <source>
        <dbReference type="Proteomes" id="UP000297714"/>
    </source>
</evidence>
<accession>A0A4Z0YBK4</accession>
<keyword evidence="22" id="KW-1185">Reference proteome</keyword>
<keyword evidence="17 18" id="KW-0131">Cell cycle</keyword>
<dbReference type="InterPro" id="IPR004101">
    <property type="entry name" value="Mur_ligase_C"/>
</dbReference>
<dbReference type="InterPro" id="IPR036615">
    <property type="entry name" value="Mur_ligase_C_dom_sf"/>
</dbReference>
<evidence type="ECO:0000256" key="5">
    <source>
        <dbReference type="ARBA" id="ARBA00012212"/>
    </source>
</evidence>
<evidence type="ECO:0000256" key="14">
    <source>
        <dbReference type="ARBA" id="ARBA00030398"/>
    </source>
</evidence>
<dbReference type="GO" id="GO:0005737">
    <property type="term" value="C:cytoplasm"/>
    <property type="evidence" value="ECO:0007669"/>
    <property type="project" value="UniProtKB-SubCell"/>
</dbReference>
<dbReference type="GO" id="GO:0071555">
    <property type="term" value="P:cell wall organization"/>
    <property type="evidence" value="ECO:0007669"/>
    <property type="project" value="UniProtKB-KW"/>
</dbReference>
<dbReference type="HAMAP" id="MF_00639">
    <property type="entry name" value="MurD"/>
    <property type="match status" value="1"/>
</dbReference>
<comment type="catalytic activity">
    <reaction evidence="16 17 18">
        <text>UDP-N-acetyl-alpha-D-muramoyl-L-alanine + D-glutamate + ATP = UDP-N-acetyl-alpha-D-muramoyl-L-alanyl-D-glutamate + ADP + phosphate + H(+)</text>
        <dbReference type="Rhea" id="RHEA:16429"/>
        <dbReference type="ChEBI" id="CHEBI:15378"/>
        <dbReference type="ChEBI" id="CHEBI:29986"/>
        <dbReference type="ChEBI" id="CHEBI:30616"/>
        <dbReference type="ChEBI" id="CHEBI:43474"/>
        <dbReference type="ChEBI" id="CHEBI:83898"/>
        <dbReference type="ChEBI" id="CHEBI:83900"/>
        <dbReference type="ChEBI" id="CHEBI:456216"/>
        <dbReference type="EC" id="6.3.2.9"/>
    </reaction>
</comment>
<dbReference type="PANTHER" id="PTHR43692:SF1">
    <property type="entry name" value="UDP-N-ACETYLMURAMOYLALANINE--D-GLUTAMATE LIGASE"/>
    <property type="match status" value="1"/>
</dbReference>
<evidence type="ECO:0000259" key="19">
    <source>
        <dbReference type="Pfam" id="PF02875"/>
    </source>
</evidence>
<dbReference type="AlphaFoldDB" id="A0A4Z0YBK4"/>
<dbReference type="SUPFAM" id="SSF51984">
    <property type="entry name" value="MurCD N-terminal domain"/>
    <property type="match status" value="1"/>
</dbReference>
<reference evidence="21 22" key="1">
    <citation type="submission" date="2019-04" db="EMBL/GenBank/DDBJ databases">
        <authorList>
            <person name="Poehlein A."/>
            <person name="Bengelsdorf F.R."/>
            <person name="Duerre P."/>
            <person name="Daniel R."/>
        </authorList>
    </citation>
    <scope>NUCLEOTIDE SEQUENCE [LARGE SCALE GENOMIC DNA]</scope>
    <source>
        <strain evidence="21 22">BS-1</strain>
    </source>
</reference>
<dbReference type="InterPro" id="IPR005762">
    <property type="entry name" value="MurD"/>
</dbReference>
<evidence type="ECO:0000256" key="2">
    <source>
        <dbReference type="ARBA" id="ARBA00004496"/>
    </source>
</evidence>
<name>A0A4Z0YBK4_9FIRM</name>
<comment type="caution">
    <text evidence="21">The sequence shown here is derived from an EMBL/GenBank/DDBJ whole genome shotgun (WGS) entry which is preliminary data.</text>
</comment>
<dbReference type="GO" id="GO:0005524">
    <property type="term" value="F:ATP binding"/>
    <property type="evidence" value="ECO:0007669"/>
    <property type="project" value="UniProtKB-UniRule"/>
</dbReference>
<keyword evidence="17 18" id="KW-0132">Cell division</keyword>
<dbReference type="OrthoDB" id="9809796at2"/>
<dbReference type="SUPFAM" id="SSF53623">
    <property type="entry name" value="MurD-like peptide ligases, catalytic domain"/>
    <property type="match status" value="1"/>
</dbReference>
<evidence type="ECO:0000256" key="10">
    <source>
        <dbReference type="ARBA" id="ARBA00022840"/>
    </source>
</evidence>
<evidence type="ECO:0000256" key="6">
    <source>
        <dbReference type="ARBA" id="ARBA00015655"/>
    </source>
</evidence>
<dbReference type="GO" id="GO:0008764">
    <property type="term" value="F:UDP-N-acetylmuramoylalanine-D-glutamate ligase activity"/>
    <property type="evidence" value="ECO:0007669"/>
    <property type="project" value="UniProtKB-UniRule"/>
</dbReference>
<dbReference type="NCBIfam" id="TIGR01087">
    <property type="entry name" value="murD"/>
    <property type="match status" value="1"/>
</dbReference>
<dbReference type="Proteomes" id="UP000297714">
    <property type="component" value="Unassembled WGS sequence"/>
</dbReference>
<dbReference type="GO" id="GO:0009252">
    <property type="term" value="P:peptidoglycan biosynthetic process"/>
    <property type="evidence" value="ECO:0007669"/>
    <property type="project" value="UniProtKB-UniRule"/>
</dbReference>
<dbReference type="GO" id="GO:0051301">
    <property type="term" value="P:cell division"/>
    <property type="evidence" value="ECO:0007669"/>
    <property type="project" value="UniProtKB-KW"/>
</dbReference>
<feature type="domain" description="Mur ligase central" evidence="20">
    <location>
        <begin position="119"/>
        <end position="296"/>
    </location>
</feature>
<keyword evidence="9 17" id="KW-0547">Nucleotide-binding</keyword>
<keyword evidence="11 17" id="KW-0133">Cell shape</keyword>
<dbReference type="InterPro" id="IPR036565">
    <property type="entry name" value="Mur-like_cat_sf"/>
</dbReference>
<dbReference type="Gene3D" id="3.90.190.20">
    <property type="entry name" value="Mur ligase, C-terminal domain"/>
    <property type="match status" value="1"/>
</dbReference>
<dbReference type="RefSeq" id="WP_135659505.1">
    <property type="nucleotide sequence ID" value="NZ_JAJUFJ010000014.1"/>
</dbReference>
<dbReference type="Gene3D" id="3.40.1190.10">
    <property type="entry name" value="Mur-like, catalytic domain"/>
    <property type="match status" value="1"/>
</dbReference>
<gene>
    <name evidence="17 21" type="primary">murD</name>
    <name evidence="21" type="ORF">CAGA_15560</name>
</gene>
<evidence type="ECO:0000256" key="16">
    <source>
        <dbReference type="ARBA" id="ARBA00047632"/>
    </source>
</evidence>
<dbReference type="GO" id="GO:0008360">
    <property type="term" value="P:regulation of cell shape"/>
    <property type="evidence" value="ECO:0007669"/>
    <property type="project" value="UniProtKB-KW"/>
</dbReference>